<feature type="compositionally biased region" description="Basic and acidic residues" evidence="1">
    <location>
        <begin position="242"/>
        <end position="254"/>
    </location>
</feature>
<feature type="region of interest" description="Disordered" evidence="1">
    <location>
        <begin position="241"/>
        <end position="281"/>
    </location>
</feature>
<dbReference type="Proteomes" id="UP001159363">
    <property type="component" value="Chromosome 1"/>
</dbReference>
<feature type="compositionally biased region" description="Polar residues" evidence="1">
    <location>
        <begin position="530"/>
        <end position="550"/>
    </location>
</feature>
<comment type="caution">
    <text evidence="2">The sequence shown here is derived from an EMBL/GenBank/DDBJ whole genome shotgun (WGS) entry which is preliminary data.</text>
</comment>
<proteinExistence type="predicted"/>
<evidence type="ECO:0000313" key="2">
    <source>
        <dbReference type="EMBL" id="KAJ8897546.1"/>
    </source>
</evidence>
<protein>
    <submittedName>
        <fullName evidence="2">Uncharacterized protein</fullName>
    </submittedName>
</protein>
<reference evidence="2 3" key="1">
    <citation type="submission" date="2023-02" db="EMBL/GenBank/DDBJ databases">
        <title>LHISI_Scaffold_Assembly.</title>
        <authorList>
            <person name="Stuart O.P."/>
            <person name="Cleave R."/>
            <person name="Magrath M.J.L."/>
            <person name="Mikheyev A.S."/>
        </authorList>
    </citation>
    <scope>NUCLEOTIDE SEQUENCE [LARGE SCALE GENOMIC DNA]</scope>
    <source>
        <strain evidence="2">Daus_M_001</strain>
        <tissue evidence="2">Leg muscle</tissue>
    </source>
</reference>
<feature type="region of interest" description="Disordered" evidence="1">
    <location>
        <begin position="513"/>
        <end position="550"/>
    </location>
</feature>
<accession>A0ABQ9IMJ1</accession>
<dbReference type="EMBL" id="JARBHB010000001">
    <property type="protein sequence ID" value="KAJ8897546.1"/>
    <property type="molecule type" value="Genomic_DNA"/>
</dbReference>
<evidence type="ECO:0000313" key="3">
    <source>
        <dbReference type="Proteomes" id="UP001159363"/>
    </source>
</evidence>
<name>A0ABQ9IMJ1_9NEOP</name>
<organism evidence="2 3">
    <name type="scientific">Dryococelus australis</name>
    <dbReference type="NCBI Taxonomy" id="614101"/>
    <lineage>
        <taxon>Eukaryota</taxon>
        <taxon>Metazoa</taxon>
        <taxon>Ecdysozoa</taxon>
        <taxon>Arthropoda</taxon>
        <taxon>Hexapoda</taxon>
        <taxon>Insecta</taxon>
        <taxon>Pterygota</taxon>
        <taxon>Neoptera</taxon>
        <taxon>Polyneoptera</taxon>
        <taxon>Phasmatodea</taxon>
        <taxon>Verophasmatodea</taxon>
        <taxon>Anareolatae</taxon>
        <taxon>Phasmatidae</taxon>
        <taxon>Eurycanthinae</taxon>
        <taxon>Dryococelus</taxon>
    </lineage>
</organism>
<sequence>MLWALPGGELEEFPGDARRHGKGYRCFNNRVQDEYRANKFLKFLFFFSAVAGRRQKQRQKFMQHIRCLRSVIINCFTLIGYNLSCRVALLWNQFRRFMPGCTIVNWPGDRDEVHFEPPKLAVRNLDPRSSAIVDKCSLKIRQQIELRSIIRNVICRGSNQDMPFGSRRADLKIPKAHLAVVCTGKCSWRLKQEADAANSATKFKAGLQLIEHTHSTCDSTDHTRISNLKATIKKVHAQKRRTFTENSREMKGNDARAGMTGRGKRQIPEKTRRPMASSGTISTCKNSELPALVGGERANSLATAAPSNAKRLLNVGLACLVGYKRASGLVDVLHVIEGVVDASEKTIFVSHCPCLHAKDESFKRGSVSMSSCSMPSPVPFTTFGVVCTPASRSLAPLPALTLVSLLRLLRFPTWRTCIVQRTAVAERSACSAPTKSEPGSYFPGRNTSGFSQVGIVPDDAVGRRVFPGISHFPALSFWRRSILTSLTLIGSRDLTVKSRPNLFTHILQSINEQKAKANRKKGQQEDENENTTQGNKTVKEQYQWTSTTEQ</sequence>
<keyword evidence="3" id="KW-1185">Reference proteome</keyword>
<evidence type="ECO:0000256" key="1">
    <source>
        <dbReference type="SAM" id="MobiDB-lite"/>
    </source>
</evidence>
<gene>
    <name evidence="2" type="ORF">PR048_002895</name>
</gene>